<accession>A0A210PJ41</accession>
<evidence type="ECO:0000313" key="1">
    <source>
        <dbReference type="EMBL" id="OWF36512.1"/>
    </source>
</evidence>
<name>A0A210PJ41_MIZYE</name>
<gene>
    <name evidence="1" type="ORF">KP79_PYT22676</name>
</gene>
<sequence length="331" mass="37551">MTTMPLYVNILTPATSRLLTSFGSSRLHQMLRNTHRRCLSTLRLGNTRCQTRTALDKLSASIIMARGAQLTSQYIRIPAFCLSVQGFTTSSQSNGMSPGEMKRQLQSDSGMYGVKIQGRTYDIRNTSKLVTSFSYLPGYELNRLWLLHVFPQYYLGKIDTVFSAQEFIGGADMAVEPILEAAGSGNFEELYNFMDEETVEEMKINRKNVNVELVNMLTQDVICDMAFQNERTLCSCDIEQLNDGGSSRVSITGVLRGDAMISTEMGQHLYRAISPTYTWISRPHEIPMNLNIHFLFRCVREYTDDEAHQDWVINGFTFTLDVPDLFIAYIL</sequence>
<organism evidence="1 2">
    <name type="scientific">Mizuhopecten yessoensis</name>
    <name type="common">Japanese scallop</name>
    <name type="synonym">Patinopecten yessoensis</name>
    <dbReference type="NCBI Taxonomy" id="6573"/>
    <lineage>
        <taxon>Eukaryota</taxon>
        <taxon>Metazoa</taxon>
        <taxon>Spiralia</taxon>
        <taxon>Lophotrochozoa</taxon>
        <taxon>Mollusca</taxon>
        <taxon>Bivalvia</taxon>
        <taxon>Autobranchia</taxon>
        <taxon>Pteriomorphia</taxon>
        <taxon>Pectinida</taxon>
        <taxon>Pectinoidea</taxon>
        <taxon>Pectinidae</taxon>
        <taxon>Mizuhopecten</taxon>
    </lineage>
</organism>
<dbReference type="OrthoDB" id="10367306at2759"/>
<dbReference type="Proteomes" id="UP000242188">
    <property type="component" value="Unassembled WGS sequence"/>
</dbReference>
<proteinExistence type="predicted"/>
<keyword evidence="2" id="KW-1185">Reference proteome</keyword>
<comment type="caution">
    <text evidence="1">The sequence shown here is derived from an EMBL/GenBank/DDBJ whole genome shotgun (WGS) entry which is preliminary data.</text>
</comment>
<dbReference type="AlphaFoldDB" id="A0A210PJ41"/>
<dbReference type="EMBL" id="NEDP02076591">
    <property type="protein sequence ID" value="OWF36512.1"/>
    <property type="molecule type" value="Genomic_DNA"/>
</dbReference>
<protein>
    <submittedName>
        <fullName evidence="1">Uncharacterized protein</fullName>
    </submittedName>
</protein>
<evidence type="ECO:0000313" key="2">
    <source>
        <dbReference type="Proteomes" id="UP000242188"/>
    </source>
</evidence>
<reference evidence="1 2" key="1">
    <citation type="journal article" date="2017" name="Nat. Ecol. Evol.">
        <title>Scallop genome provides insights into evolution of bilaterian karyotype and development.</title>
        <authorList>
            <person name="Wang S."/>
            <person name="Zhang J."/>
            <person name="Jiao W."/>
            <person name="Li J."/>
            <person name="Xun X."/>
            <person name="Sun Y."/>
            <person name="Guo X."/>
            <person name="Huan P."/>
            <person name="Dong B."/>
            <person name="Zhang L."/>
            <person name="Hu X."/>
            <person name="Sun X."/>
            <person name="Wang J."/>
            <person name="Zhao C."/>
            <person name="Wang Y."/>
            <person name="Wang D."/>
            <person name="Huang X."/>
            <person name="Wang R."/>
            <person name="Lv J."/>
            <person name="Li Y."/>
            <person name="Zhang Z."/>
            <person name="Liu B."/>
            <person name="Lu W."/>
            <person name="Hui Y."/>
            <person name="Liang J."/>
            <person name="Zhou Z."/>
            <person name="Hou R."/>
            <person name="Li X."/>
            <person name="Liu Y."/>
            <person name="Li H."/>
            <person name="Ning X."/>
            <person name="Lin Y."/>
            <person name="Zhao L."/>
            <person name="Xing Q."/>
            <person name="Dou J."/>
            <person name="Li Y."/>
            <person name="Mao J."/>
            <person name="Guo H."/>
            <person name="Dou H."/>
            <person name="Li T."/>
            <person name="Mu C."/>
            <person name="Jiang W."/>
            <person name="Fu Q."/>
            <person name="Fu X."/>
            <person name="Miao Y."/>
            <person name="Liu J."/>
            <person name="Yu Q."/>
            <person name="Li R."/>
            <person name="Liao H."/>
            <person name="Li X."/>
            <person name="Kong Y."/>
            <person name="Jiang Z."/>
            <person name="Chourrout D."/>
            <person name="Li R."/>
            <person name="Bao Z."/>
        </authorList>
    </citation>
    <scope>NUCLEOTIDE SEQUENCE [LARGE SCALE GENOMIC DNA]</scope>
    <source>
        <strain evidence="1 2">PY_sf001</strain>
    </source>
</reference>